<organism evidence="2 3">
    <name type="scientific">Pseudomonas jilinensis</name>
    <dbReference type="NCBI Taxonomy" id="2078689"/>
    <lineage>
        <taxon>Bacteria</taxon>
        <taxon>Pseudomonadati</taxon>
        <taxon>Pseudomonadota</taxon>
        <taxon>Gammaproteobacteria</taxon>
        <taxon>Pseudomonadales</taxon>
        <taxon>Pseudomonadaceae</taxon>
        <taxon>Pseudomonas</taxon>
    </lineage>
</organism>
<dbReference type="AlphaFoldDB" id="A0A396SB57"/>
<accession>A0A396SB57</accession>
<evidence type="ECO:0000313" key="2">
    <source>
        <dbReference type="EMBL" id="RHW20685.1"/>
    </source>
</evidence>
<keyword evidence="1" id="KW-0175">Coiled coil</keyword>
<feature type="coiled-coil region" evidence="1">
    <location>
        <begin position="67"/>
        <end position="173"/>
    </location>
</feature>
<reference evidence="2 3" key="1">
    <citation type="submission" date="2018-06" db="EMBL/GenBank/DDBJ databases">
        <title>Pseudomonas jilinensis sp. nov., isolated from the production water of Jilin Oilfield in China.</title>
        <authorList>
            <person name="Wang J."/>
        </authorList>
    </citation>
    <scope>NUCLEOTIDE SEQUENCE [LARGE SCALE GENOMIC DNA]</scope>
    <source>
        <strain evidence="2 3">JS15-10A1</strain>
    </source>
</reference>
<comment type="caution">
    <text evidence="2">The sequence shown here is derived from an EMBL/GenBank/DDBJ whole genome shotgun (WGS) entry which is preliminary data.</text>
</comment>
<dbReference type="OrthoDB" id="6080407at2"/>
<proteinExistence type="predicted"/>
<evidence type="ECO:0000256" key="1">
    <source>
        <dbReference type="SAM" id="Coils"/>
    </source>
</evidence>
<gene>
    <name evidence="2" type="ORF">C2846_11770</name>
</gene>
<dbReference type="EMBL" id="QJSA01000010">
    <property type="protein sequence ID" value="RHW20685.1"/>
    <property type="molecule type" value="Genomic_DNA"/>
</dbReference>
<sequence length="191" mass="21568">MRRLGVAIGLVVAGLSLGVQADLYRYTDERGVTVLDSRVPPEVIGRGYEVLDPQGRVKEVIPPAPTLEELEARREAERRAVADATLLRLYSSVADLDRAHARQIEQIDNQILTAQGNLQQLAKQRENLQQRAAAQERAGRAVDARILQELNELDSEQRRLNRLIERSQREKAEVNSSFEQRRLRLSTLLGN</sequence>
<evidence type="ECO:0000313" key="3">
    <source>
        <dbReference type="Proteomes" id="UP000265745"/>
    </source>
</evidence>
<dbReference type="Proteomes" id="UP000265745">
    <property type="component" value="Unassembled WGS sequence"/>
</dbReference>
<name>A0A396SB57_9PSED</name>
<protein>
    <submittedName>
        <fullName evidence="2">DUF4124 domain-containing protein</fullName>
    </submittedName>
</protein>
<keyword evidence="3" id="KW-1185">Reference proteome</keyword>